<dbReference type="CDD" id="cd00075">
    <property type="entry name" value="HATPase"/>
    <property type="match status" value="1"/>
</dbReference>
<comment type="catalytic activity">
    <reaction evidence="1">
        <text>ATP + protein L-histidine = ADP + protein N-phospho-L-histidine.</text>
        <dbReference type="EC" id="2.7.13.3"/>
    </reaction>
</comment>
<dbReference type="EC" id="2.7.13.3" evidence="3"/>
<evidence type="ECO:0000313" key="12">
    <source>
        <dbReference type="EMBL" id="MFL4468432.1"/>
    </source>
</evidence>
<evidence type="ECO:0000256" key="8">
    <source>
        <dbReference type="ARBA" id="ARBA00022989"/>
    </source>
</evidence>
<reference evidence="12 13" key="1">
    <citation type="submission" date="2024-08" db="EMBL/GenBank/DDBJ databases">
        <title>Tateyamaria sp. nov., isolated from marine algae.</title>
        <authorList>
            <person name="Choi B.J."/>
            <person name="Kim J.M."/>
            <person name="Lee J.K."/>
            <person name="Choi D.G."/>
            <person name="Bayburt H."/>
            <person name="Baek J.H."/>
            <person name="Han D.M."/>
            <person name="Jeon C.O."/>
        </authorList>
    </citation>
    <scope>NUCLEOTIDE SEQUENCE [LARGE SCALE GENOMIC DNA]</scope>
    <source>
        <strain evidence="12 13">KMU-156</strain>
    </source>
</reference>
<organism evidence="12 13">
    <name type="scientific">Tateyamaria armeniaca</name>
    <dbReference type="NCBI Taxonomy" id="2518930"/>
    <lineage>
        <taxon>Bacteria</taxon>
        <taxon>Pseudomonadati</taxon>
        <taxon>Pseudomonadota</taxon>
        <taxon>Alphaproteobacteria</taxon>
        <taxon>Rhodobacterales</taxon>
        <taxon>Roseobacteraceae</taxon>
        <taxon>Tateyamaria</taxon>
    </lineage>
</organism>
<dbReference type="SUPFAM" id="SSF47384">
    <property type="entry name" value="Homodimeric domain of signal transducing histidine kinase"/>
    <property type="match status" value="1"/>
</dbReference>
<keyword evidence="6 10" id="KW-0812">Transmembrane</keyword>
<evidence type="ECO:0000256" key="7">
    <source>
        <dbReference type="ARBA" id="ARBA00022777"/>
    </source>
</evidence>
<evidence type="ECO:0000256" key="6">
    <source>
        <dbReference type="ARBA" id="ARBA00022692"/>
    </source>
</evidence>
<dbReference type="InterPro" id="IPR013727">
    <property type="entry name" value="2CSK_N"/>
</dbReference>
<dbReference type="RefSeq" id="WP_407590185.1">
    <property type="nucleotide sequence ID" value="NZ_JBHDIY010000002.1"/>
</dbReference>
<evidence type="ECO:0000256" key="4">
    <source>
        <dbReference type="ARBA" id="ARBA00022553"/>
    </source>
</evidence>
<keyword evidence="8 10" id="KW-1133">Transmembrane helix</keyword>
<keyword evidence="7 12" id="KW-0418">Kinase</keyword>
<evidence type="ECO:0000313" key="13">
    <source>
        <dbReference type="Proteomes" id="UP001627408"/>
    </source>
</evidence>
<dbReference type="CDD" id="cd00082">
    <property type="entry name" value="HisKA"/>
    <property type="match status" value="1"/>
</dbReference>
<evidence type="ECO:0000259" key="11">
    <source>
        <dbReference type="PROSITE" id="PS50109"/>
    </source>
</evidence>
<evidence type="ECO:0000256" key="10">
    <source>
        <dbReference type="SAM" id="Phobius"/>
    </source>
</evidence>
<feature type="transmembrane region" description="Helical" evidence="10">
    <location>
        <begin position="165"/>
        <end position="187"/>
    </location>
</feature>
<dbReference type="PANTHER" id="PTHR45436">
    <property type="entry name" value="SENSOR HISTIDINE KINASE YKOH"/>
    <property type="match status" value="1"/>
</dbReference>
<accession>A0ABW8US20</accession>
<dbReference type="PROSITE" id="PS50109">
    <property type="entry name" value="HIS_KIN"/>
    <property type="match status" value="1"/>
</dbReference>
<keyword evidence="9 10" id="KW-0472">Membrane</keyword>
<keyword evidence="5 12" id="KW-0808">Transferase</keyword>
<dbReference type="SUPFAM" id="SSF55874">
    <property type="entry name" value="ATPase domain of HSP90 chaperone/DNA topoisomerase II/histidine kinase"/>
    <property type="match status" value="1"/>
</dbReference>
<dbReference type="InterPro" id="IPR036097">
    <property type="entry name" value="HisK_dim/P_sf"/>
</dbReference>
<dbReference type="PANTHER" id="PTHR45436:SF1">
    <property type="entry name" value="SENSOR PROTEIN QSEC"/>
    <property type="match status" value="1"/>
</dbReference>
<comment type="subcellular location">
    <subcellularLocation>
        <location evidence="2">Membrane</location>
    </subcellularLocation>
</comment>
<dbReference type="EMBL" id="JBHDIY010000002">
    <property type="protein sequence ID" value="MFL4468432.1"/>
    <property type="molecule type" value="Genomic_DNA"/>
</dbReference>
<comment type="caution">
    <text evidence="12">The sequence shown here is derived from an EMBL/GenBank/DDBJ whole genome shotgun (WGS) entry which is preliminary data.</text>
</comment>
<dbReference type="InterPro" id="IPR050428">
    <property type="entry name" value="TCS_sensor_his_kinase"/>
</dbReference>
<feature type="domain" description="Histidine kinase" evidence="11">
    <location>
        <begin position="243"/>
        <end position="453"/>
    </location>
</feature>
<dbReference type="Proteomes" id="UP001627408">
    <property type="component" value="Unassembled WGS sequence"/>
</dbReference>
<dbReference type="GO" id="GO:0004673">
    <property type="term" value="F:protein histidine kinase activity"/>
    <property type="evidence" value="ECO:0007669"/>
    <property type="project" value="UniProtKB-EC"/>
</dbReference>
<dbReference type="Gene3D" id="3.30.565.10">
    <property type="entry name" value="Histidine kinase-like ATPase, C-terminal domain"/>
    <property type="match status" value="1"/>
</dbReference>
<keyword evidence="13" id="KW-1185">Reference proteome</keyword>
<protein>
    <recommendedName>
        <fullName evidence="3">histidine kinase</fullName>
        <ecNumber evidence="3">2.7.13.3</ecNumber>
    </recommendedName>
</protein>
<dbReference type="Pfam" id="PF02518">
    <property type="entry name" value="HATPase_c"/>
    <property type="match status" value="1"/>
</dbReference>
<dbReference type="SMART" id="SM00387">
    <property type="entry name" value="HATPase_c"/>
    <property type="match status" value="1"/>
</dbReference>
<dbReference type="InterPro" id="IPR003661">
    <property type="entry name" value="HisK_dim/P_dom"/>
</dbReference>
<gene>
    <name evidence="12" type="ORF">ACERZ8_00570</name>
</gene>
<dbReference type="InterPro" id="IPR036890">
    <property type="entry name" value="HATPase_C_sf"/>
</dbReference>
<evidence type="ECO:0000256" key="3">
    <source>
        <dbReference type="ARBA" id="ARBA00012438"/>
    </source>
</evidence>
<proteinExistence type="predicted"/>
<evidence type="ECO:0000256" key="9">
    <source>
        <dbReference type="ARBA" id="ARBA00023136"/>
    </source>
</evidence>
<sequence>MIPNSLRARLILIILTPLLVIALVTAAWQFRNTTIRAANIFDRGLLSAALAISRDVAVSDGDALSPATRALVNDTSGGELFYHVYAPDGVFVTGYSTPPVLPPDTPEDLTEPLFYDGRYQGTDVRVLRFQDVTVVSGIAGVFNITVWQSAQVRQTFVRDVLTRSFAVIALLVLSVGVVVWFGVRLGLRPLLDLERAIAKRTPTELEPIQRAVPVEAQGLVTTLNSLLDRISRRISSKDEFISNAAHQLRNPVAGVLALAEAVQNAPNSKAAKARSTELVQAAREASELTNKLLSFERASATDMRQAGEVLDLCALIRQVSATYASAMGARAAQLHHDLPDTPVHIRGEAVMLHEAILNLLNNASTHGGPDLSSIDLALTTHSGRAILTVTDNGVGIPADKRVEAISRFAQAGGGPGSGLGLPIALRVMESHGGSLEILDHAGGAAIRLVLPLA</sequence>
<evidence type="ECO:0000256" key="1">
    <source>
        <dbReference type="ARBA" id="ARBA00000085"/>
    </source>
</evidence>
<evidence type="ECO:0000256" key="2">
    <source>
        <dbReference type="ARBA" id="ARBA00004370"/>
    </source>
</evidence>
<dbReference type="SMART" id="SM00388">
    <property type="entry name" value="HisKA"/>
    <property type="match status" value="1"/>
</dbReference>
<dbReference type="Pfam" id="PF08521">
    <property type="entry name" value="2CSK_N"/>
    <property type="match status" value="1"/>
</dbReference>
<dbReference type="InterPro" id="IPR004358">
    <property type="entry name" value="Sig_transdc_His_kin-like_C"/>
</dbReference>
<dbReference type="PRINTS" id="PR00344">
    <property type="entry name" value="BCTRLSENSOR"/>
</dbReference>
<keyword evidence="4" id="KW-0597">Phosphoprotein</keyword>
<dbReference type="Pfam" id="PF00512">
    <property type="entry name" value="HisKA"/>
    <property type="match status" value="1"/>
</dbReference>
<dbReference type="InterPro" id="IPR005467">
    <property type="entry name" value="His_kinase_dom"/>
</dbReference>
<dbReference type="InterPro" id="IPR003594">
    <property type="entry name" value="HATPase_dom"/>
</dbReference>
<evidence type="ECO:0000256" key="5">
    <source>
        <dbReference type="ARBA" id="ARBA00022679"/>
    </source>
</evidence>
<dbReference type="Gene3D" id="1.10.287.130">
    <property type="match status" value="1"/>
</dbReference>
<name>A0ABW8US20_9RHOB</name>